<evidence type="ECO:0000313" key="1">
    <source>
        <dbReference type="EMBL" id="JAP06241.1"/>
    </source>
</evidence>
<feature type="non-terminal residue" evidence="1">
    <location>
        <position position="65"/>
    </location>
</feature>
<dbReference type="EMBL" id="GEDG01042165">
    <property type="protein sequence ID" value="JAP06241.1"/>
    <property type="molecule type" value="Transcribed_RNA"/>
</dbReference>
<name>A0A0V0GDN0_SOLCH</name>
<accession>A0A0V0GDN0</accession>
<proteinExistence type="predicted"/>
<organism evidence="1">
    <name type="scientific">Solanum chacoense</name>
    <name type="common">Chaco potato</name>
    <dbReference type="NCBI Taxonomy" id="4108"/>
    <lineage>
        <taxon>Eukaryota</taxon>
        <taxon>Viridiplantae</taxon>
        <taxon>Streptophyta</taxon>
        <taxon>Embryophyta</taxon>
        <taxon>Tracheophyta</taxon>
        <taxon>Spermatophyta</taxon>
        <taxon>Magnoliopsida</taxon>
        <taxon>eudicotyledons</taxon>
        <taxon>Gunneridae</taxon>
        <taxon>Pentapetalae</taxon>
        <taxon>asterids</taxon>
        <taxon>lamiids</taxon>
        <taxon>Solanales</taxon>
        <taxon>Solanaceae</taxon>
        <taxon>Solanoideae</taxon>
        <taxon>Solaneae</taxon>
        <taxon>Solanum</taxon>
    </lineage>
</organism>
<protein>
    <submittedName>
        <fullName evidence="1">Putative ovule protein</fullName>
    </submittedName>
</protein>
<sequence>MRLNFDSISSIVVLQDTKQSKFSLTNCFFCCIRPLRSVFKETEPPSKSAAPVSWWIRDINNFESN</sequence>
<reference evidence="1" key="1">
    <citation type="submission" date="2015-12" db="EMBL/GenBank/DDBJ databases">
        <title>Gene expression during late stages of embryo sac development: a critical building block for successful pollen-pistil interactions.</title>
        <authorList>
            <person name="Liu Y."/>
            <person name="Joly V."/>
            <person name="Sabar M."/>
            <person name="Matton D.P."/>
        </authorList>
    </citation>
    <scope>NUCLEOTIDE SEQUENCE</scope>
</reference>
<dbReference type="AlphaFoldDB" id="A0A0V0GDN0"/>